<evidence type="ECO:0000256" key="6">
    <source>
        <dbReference type="ARBA" id="ARBA00022519"/>
    </source>
</evidence>
<feature type="transmembrane region" description="Helical" evidence="13">
    <location>
        <begin position="26"/>
        <end position="48"/>
    </location>
</feature>
<sequence>MLVLLGYFIVLASVFGGYALMGGHFGVLFQPIEVLIIGGAAAGAFIAANDAKTIRATFKQIPKLLKASKKHDKALYMELMALLYVMLSKGRKEGMMALESDVDDPQNSPLFAPYQVILKDAAVLEFLTDYLRLIVSGNTDAHEIGELMEHELETYKHEAEAPAHSLARVGDGLPALGIVAAVLGVVHALASADLPPSVLGALIAHAMVGTFLGILLAYGFVSPLATLVEHKVAESLKVYQCIRVTLLASLNGYAPQLAVEFGRKILFSTERPSFLELDGHVRDVKNR</sequence>
<keyword evidence="4" id="KW-1003">Cell membrane</keyword>
<dbReference type="PANTHER" id="PTHR30433:SF4">
    <property type="entry name" value="MOTILITY PROTEIN A"/>
    <property type="match status" value="1"/>
</dbReference>
<evidence type="ECO:0000256" key="8">
    <source>
        <dbReference type="ARBA" id="ARBA00022779"/>
    </source>
</evidence>
<protein>
    <submittedName>
        <fullName evidence="16">Motility protein A</fullName>
    </submittedName>
</protein>
<dbReference type="EMBL" id="CP051461">
    <property type="protein sequence ID" value="QJC55171.1"/>
    <property type="molecule type" value="Genomic_DNA"/>
</dbReference>
<dbReference type="GO" id="GO:0006935">
    <property type="term" value="P:chemotaxis"/>
    <property type="evidence" value="ECO:0007669"/>
    <property type="project" value="UniProtKB-KW"/>
</dbReference>
<evidence type="ECO:0000256" key="3">
    <source>
        <dbReference type="ARBA" id="ARBA00022448"/>
    </source>
</evidence>
<comment type="similarity">
    <text evidence="2">Belongs to the MotA family.</text>
</comment>
<dbReference type="GO" id="GO:0005886">
    <property type="term" value="C:plasma membrane"/>
    <property type="evidence" value="ECO:0007669"/>
    <property type="project" value="UniProtKB-SubCell"/>
</dbReference>
<dbReference type="InterPro" id="IPR046786">
    <property type="entry name" value="MotA_N"/>
</dbReference>
<dbReference type="InterPro" id="IPR047055">
    <property type="entry name" value="MotA-like"/>
</dbReference>
<keyword evidence="9" id="KW-0375">Hydrogen ion transport</keyword>
<evidence type="ECO:0000259" key="15">
    <source>
        <dbReference type="Pfam" id="PF20560"/>
    </source>
</evidence>
<keyword evidence="17" id="KW-1185">Reference proteome</keyword>
<keyword evidence="8" id="KW-0283">Flagellar rotation</keyword>
<feature type="transmembrane region" description="Helical" evidence="13">
    <location>
        <begin position="173"/>
        <end position="192"/>
    </location>
</feature>
<dbReference type="InterPro" id="IPR022522">
    <property type="entry name" value="Flagellar_motor_stator_MotA"/>
</dbReference>
<evidence type="ECO:0000313" key="16">
    <source>
        <dbReference type="EMBL" id="QJC55171.1"/>
    </source>
</evidence>
<dbReference type="Pfam" id="PF01618">
    <property type="entry name" value="MotA_ExbB"/>
    <property type="match status" value="1"/>
</dbReference>
<dbReference type="GO" id="GO:1902600">
    <property type="term" value="P:proton transmembrane transport"/>
    <property type="evidence" value="ECO:0007669"/>
    <property type="project" value="UniProtKB-KW"/>
</dbReference>
<keyword evidence="11" id="KW-0406">Ion transport</keyword>
<keyword evidence="7 13" id="KW-0812">Transmembrane</keyword>
<dbReference type="AlphaFoldDB" id="A0A6H2H5M2"/>
<dbReference type="KEGG" id="pvac:HC248_00434"/>
<dbReference type="RefSeq" id="WP_168921081.1">
    <property type="nucleotide sequence ID" value="NZ_CP051461.1"/>
</dbReference>
<evidence type="ECO:0000256" key="11">
    <source>
        <dbReference type="ARBA" id="ARBA00023065"/>
    </source>
</evidence>
<gene>
    <name evidence="16" type="primary">motA</name>
    <name evidence="16" type="ORF">HC248_00434</name>
</gene>
<dbReference type="NCBIfam" id="TIGR03818">
    <property type="entry name" value="MotA1"/>
    <property type="match status" value="1"/>
</dbReference>
<evidence type="ECO:0000256" key="12">
    <source>
        <dbReference type="ARBA" id="ARBA00023136"/>
    </source>
</evidence>
<evidence type="ECO:0000259" key="14">
    <source>
        <dbReference type="Pfam" id="PF01618"/>
    </source>
</evidence>
<feature type="domain" description="MotA/TolQ/ExbB proton channel" evidence="14">
    <location>
        <begin position="126"/>
        <end position="237"/>
    </location>
</feature>
<evidence type="ECO:0000313" key="17">
    <source>
        <dbReference type="Proteomes" id="UP000502041"/>
    </source>
</evidence>
<dbReference type="Pfam" id="PF20560">
    <property type="entry name" value="MotA_N"/>
    <property type="match status" value="1"/>
</dbReference>
<dbReference type="InterPro" id="IPR002898">
    <property type="entry name" value="MotA_ExbB_proton_chnl"/>
</dbReference>
<evidence type="ECO:0000256" key="5">
    <source>
        <dbReference type="ARBA" id="ARBA00022500"/>
    </source>
</evidence>
<keyword evidence="3" id="KW-0813">Transport</keyword>
<evidence type="ECO:0000256" key="7">
    <source>
        <dbReference type="ARBA" id="ARBA00022692"/>
    </source>
</evidence>
<evidence type="ECO:0000256" key="10">
    <source>
        <dbReference type="ARBA" id="ARBA00022989"/>
    </source>
</evidence>
<accession>A0A6H2H5M2</accession>
<reference evidence="16 17" key="1">
    <citation type="submission" date="2020-04" db="EMBL/GenBank/DDBJ databases">
        <title>Complete genome of a Psychrophilic, Marine, Gas Vacuolate Bacterium Polaromonas vacuolata KCTC 22033T.</title>
        <authorList>
            <person name="Hwang K."/>
            <person name="Kim K.M."/>
        </authorList>
    </citation>
    <scope>NUCLEOTIDE SEQUENCE [LARGE SCALE GENOMIC DNA]</scope>
    <source>
        <strain evidence="16 17">KCTC 22033</strain>
    </source>
</reference>
<comment type="subcellular location">
    <subcellularLocation>
        <location evidence="1">Cell inner membrane</location>
        <topology evidence="1">Multi-pass membrane protein</topology>
    </subcellularLocation>
</comment>
<organism evidence="16 17">
    <name type="scientific">Polaromonas vacuolata</name>
    <dbReference type="NCBI Taxonomy" id="37448"/>
    <lineage>
        <taxon>Bacteria</taxon>
        <taxon>Pseudomonadati</taxon>
        <taxon>Pseudomonadota</taxon>
        <taxon>Betaproteobacteria</taxon>
        <taxon>Burkholderiales</taxon>
        <taxon>Comamonadaceae</taxon>
        <taxon>Polaromonas</taxon>
    </lineage>
</organism>
<evidence type="ECO:0000256" key="1">
    <source>
        <dbReference type="ARBA" id="ARBA00004429"/>
    </source>
</evidence>
<feature type="domain" description="Motility protein A N-terminal" evidence="15">
    <location>
        <begin position="5"/>
        <end position="94"/>
    </location>
</feature>
<dbReference type="GO" id="GO:0071978">
    <property type="term" value="P:bacterial-type flagellum-dependent swarming motility"/>
    <property type="evidence" value="ECO:0007669"/>
    <property type="project" value="InterPro"/>
</dbReference>
<evidence type="ECO:0000256" key="2">
    <source>
        <dbReference type="ARBA" id="ARBA00008038"/>
    </source>
</evidence>
<evidence type="ECO:0000256" key="4">
    <source>
        <dbReference type="ARBA" id="ARBA00022475"/>
    </source>
</evidence>
<evidence type="ECO:0000256" key="13">
    <source>
        <dbReference type="SAM" id="Phobius"/>
    </source>
</evidence>
<name>A0A6H2H5M2_9BURK</name>
<dbReference type="PANTHER" id="PTHR30433">
    <property type="entry name" value="CHEMOTAXIS PROTEIN MOTA"/>
    <property type="match status" value="1"/>
</dbReference>
<keyword evidence="10 13" id="KW-1133">Transmembrane helix</keyword>
<keyword evidence="5" id="KW-0145">Chemotaxis</keyword>
<keyword evidence="12 13" id="KW-0472">Membrane</keyword>
<keyword evidence="6" id="KW-0997">Cell inner membrane</keyword>
<dbReference type="InterPro" id="IPR000540">
    <property type="entry name" value="Flag_MotA_CS"/>
</dbReference>
<dbReference type="PROSITE" id="PS01307">
    <property type="entry name" value="MOTA"/>
    <property type="match status" value="1"/>
</dbReference>
<proteinExistence type="inferred from homology"/>
<dbReference type="Proteomes" id="UP000502041">
    <property type="component" value="Chromosome"/>
</dbReference>
<evidence type="ECO:0000256" key="9">
    <source>
        <dbReference type="ARBA" id="ARBA00022781"/>
    </source>
</evidence>
<feature type="transmembrane region" description="Helical" evidence="13">
    <location>
        <begin position="198"/>
        <end position="221"/>
    </location>
</feature>